<dbReference type="Pfam" id="PF12762">
    <property type="entry name" value="DDE_Tnp_IS1595"/>
    <property type="match status" value="1"/>
</dbReference>
<dbReference type="InterPro" id="IPR024445">
    <property type="entry name" value="Tnp_ISXO2-like"/>
</dbReference>
<dbReference type="SMART" id="SM01126">
    <property type="entry name" value="DDE_Tnp_IS1595"/>
    <property type="match status" value="1"/>
</dbReference>
<organism evidence="2 3">
    <name type="scientific">Romanomermis culicivorax</name>
    <name type="common">Nematode worm</name>
    <dbReference type="NCBI Taxonomy" id="13658"/>
    <lineage>
        <taxon>Eukaryota</taxon>
        <taxon>Metazoa</taxon>
        <taxon>Ecdysozoa</taxon>
        <taxon>Nematoda</taxon>
        <taxon>Enoplea</taxon>
        <taxon>Dorylaimia</taxon>
        <taxon>Mermithida</taxon>
        <taxon>Mermithoidea</taxon>
        <taxon>Mermithidae</taxon>
        <taxon>Romanomermis</taxon>
    </lineage>
</organism>
<protein>
    <submittedName>
        <fullName evidence="3">ISXO2-like transposase domain-containing protein</fullName>
    </submittedName>
</protein>
<dbReference type="OMA" id="WHTLENN"/>
<evidence type="ECO:0000313" key="3">
    <source>
        <dbReference type="WBParaSite" id="nRc.2.0.1.t46996-RA"/>
    </source>
</evidence>
<keyword evidence="2" id="KW-1185">Reference proteome</keyword>
<dbReference type="Proteomes" id="UP000887565">
    <property type="component" value="Unplaced"/>
</dbReference>
<feature type="domain" description="ISXO2-like transposase" evidence="1">
    <location>
        <begin position="145"/>
        <end position="286"/>
    </location>
</feature>
<dbReference type="PANTHER" id="PTHR47163:SF2">
    <property type="entry name" value="SI:DKEY-17M8.2"/>
    <property type="match status" value="1"/>
</dbReference>
<dbReference type="AlphaFoldDB" id="A0A915LB63"/>
<dbReference type="InterPro" id="IPR053164">
    <property type="entry name" value="IS1016-like_transposase"/>
</dbReference>
<evidence type="ECO:0000259" key="1">
    <source>
        <dbReference type="SMART" id="SM01126"/>
    </source>
</evidence>
<proteinExistence type="predicted"/>
<dbReference type="PANTHER" id="PTHR47163">
    <property type="entry name" value="DDE_TNP_IS1595 DOMAIN-CONTAINING PROTEIN"/>
    <property type="match status" value="1"/>
</dbReference>
<reference evidence="3" key="1">
    <citation type="submission" date="2022-11" db="UniProtKB">
        <authorList>
            <consortium name="WormBaseParasite"/>
        </authorList>
    </citation>
    <scope>IDENTIFICATION</scope>
</reference>
<name>A0A915LB63_ROMCU</name>
<dbReference type="WBParaSite" id="nRc.2.0.1.t46996-RA">
    <property type="protein sequence ID" value="nRc.2.0.1.t46996-RA"/>
    <property type="gene ID" value="nRc.2.0.1.g46996"/>
</dbReference>
<accession>A0A915LB63</accession>
<evidence type="ECO:0000313" key="2">
    <source>
        <dbReference type="Proteomes" id="UP000887565"/>
    </source>
</evidence>
<sequence>MTTAEQMFSLTKLSMVITNKSTRSAIDWSFDHGLLKRERYCQNGRCVGGGNRMRLEDRNTTDGVIWRCPVRICRKTVSIRKDSYFSHSHLGIDTVIQLAYMWAFEIDKQNFLMRELEIGSRQTIVDWKQFCRDICHEYFIMYPIQIGGPGHTVEIDESCFVRRKYERGHLVKEQWVFAGYDVETKESFMVPVARRNAATLLPLIQQYIRPGTTIISDMWGAYNTVANLGYQHLTVNHSINFVDPLTGATTNHVESVWQKAKTKNKLSATESVADKLRRSVGKFRKDRLKLRFTNLNINIPDAGVNRKKIAGQNTVEKSLAIRQFRTVVIFLMVVVVDVVIIRTTRCFAVTNAALLPGFLSQNLTQTLLSKFIRTGRQTGRKSYRRSAATTAKSGI</sequence>